<gene>
    <name evidence="3" type="ORF">HXX08_04225</name>
    <name evidence="4" type="ORF">OZ401_000193</name>
</gene>
<keyword evidence="1" id="KW-1133">Transmembrane helix</keyword>
<proteinExistence type="predicted"/>
<dbReference type="InterPro" id="IPR027383">
    <property type="entry name" value="Znf_put"/>
</dbReference>
<evidence type="ECO:0000313" key="4">
    <source>
        <dbReference type="EMBL" id="WJW66947.1"/>
    </source>
</evidence>
<dbReference type="RefSeq" id="WP_341468840.1">
    <property type="nucleotide sequence ID" value="NZ_CP128399.1"/>
</dbReference>
<evidence type="ECO:0000256" key="1">
    <source>
        <dbReference type="SAM" id="Phobius"/>
    </source>
</evidence>
<dbReference type="Proteomes" id="UP000521676">
    <property type="component" value="Unassembled WGS sequence"/>
</dbReference>
<dbReference type="SUPFAM" id="SSF82171">
    <property type="entry name" value="DPP6 N-terminal domain-like"/>
    <property type="match status" value="1"/>
</dbReference>
<dbReference type="EMBL" id="CP128399">
    <property type="protein sequence ID" value="WJW66947.1"/>
    <property type="molecule type" value="Genomic_DNA"/>
</dbReference>
<keyword evidence="6" id="KW-1185">Reference proteome</keyword>
<dbReference type="EMBL" id="JACATZ010000001">
    <property type="protein sequence ID" value="NWJ45067.1"/>
    <property type="molecule type" value="Genomic_DNA"/>
</dbReference>
<organism evidence="3 5">
    <name type="scientific">Candidatus Chlorohelix allophototropha</name>
    <dbReference type="NCBI Taxonomy" id="3003348"/>
    <lineage>
        <taxon>Bacteria</taxon>
        <taxon>Bacillati</taxon>
        <taxon>Chloroflexota</taxon>
        <taxon>Chloroflexia</taxon>
        <taxon>Candidatus Chloroheliales</taxon>
        <taxon>Candidatus Chloroheliaceae</taxon>
        <taxon>Candidatus Chlorohelix</taxon>
    </lineage>
</organism>
<evidence type="ECO:0000313" key="3">
    <source>
        <dbReference type="EMBL" id="NWJ45067.1"/>
    </source>
</evidence>
<reference evidence="4" key="2">
    <citation type="journal article" date="2024" name="Nature">
        <title>Anoxygenic phototroph of the Chloroflexota uses a type I reaction centre.</title>
        <authorList>
            <person name="Tsuji J.M."/>
            <person name="Shaw N.A."/>
            <person name="Nagashima S."/>
            <person name="Venkiteswaran J.J."/>
            <person name="Schiff S.L."/>
            <person name="Watanabe T."/>
            <person name="Fukui M."/>
            <person name="Hanada S."/>
            <person name="Tank M."/>
            <person name="Neufeld J.D."/>
        </authorList>
    </citation>
    <scope>NUCLEOTIDE SEQUENCE</scope>
    <source>
        <strain evidence="4">L227-S17</strain>
    </source>
</reference>
<accession>A0A8T7LVZ9</accession>
<evidence type="ECO:0000259" key="2">
    <source>
        <dbReference type="Pfam" id="PF13490"/>
    </source>
</evidence>
<dbReference type="Gene3D" id="2.120.10.30">
    <property type="entry name" value="TolB, C-terminal domain"/>
    <property type="match status" value="1"/>
</dbReference>
<protein>
    <recommendedName>
        <fullName evidence="2">Putative zinc-finger domain-containing protein</fullName>
    </recommendedName>
</protein>
<evidence type="ECO:0000313" key="6">
    <source>
        <dbReference type="Proteomes" id="UP001431572"/>
    </source>
</evidence>
<keyword evidence="1" id="KW-0812">Transmembrane</keyword>
<evidence type="ECO:0000313" key="5">
    <source>
        <dbReference type="Proteomes" id="UP000521676"/>
    </source>
</evidence>
<feature type="domain" description="Putative zinc-finger" evidence="2">
    <location>
        <begin position="14"/>
        <end position="47"/>
    </location>
</feature>
<dbReference type="InterPro" id="IPR011042">
    <property type="entry name" value="6-blade_b-propeller_TolB-like"/>
</dbReference>
<reference evidence="3 5" key="1">
    <citation type="submission" date="2020-06" db="EMBL/GenBank/DDBJ databases">
        <title>Anoxygenic phototrophic Chloroflexota member uses a Type I reaction center.</title>
        <authorList>
            <person name="Tsuji J.M."/>
            <person name="Shaw N.A."/>
            <person name="Nagashima S."/>
            <person name="Venkiteswaran J."/>
            <person name="Schiff S.L."/>
            <person name="Hanada S."/>
            <person name="Tank M."/>
            <person name="Neufeld J.D."/>
        </authorList>
    </citation>
    <scope>NUCLEOTIDE SEQUENCE [LARGE SCALE GENOMIC DNA]</scope>
    <source>
        <strain evidence="3">L227-S17</strain>
    </source>
</reference>
<dbReference type="Pfam" id="PF13490">
    <property type="entry name" value="zf-HC2"/>
    <property type="match status" value="1"/>
</dbReference>
<name>A0A8T7LVZ9_9CHLR</name>
<dbReference type="Proteomes" id="UP001431572">
    <property type="component" value="Chromosome 1"/>
</dbReference>
<feature type="transmembrane region" description="Helical" evidence="1">
    <location>
        <begin position="105"/>
        <end position="124"/>
    </location>
</feature>
<dbReference type="AlphaFoldDB" id="A0A8T7LVZ9"/>
<sequence length="560" mass="60571">MSQLTQTPHKIHRREAEQLISLYQDGEANPAQKQQVEEFILACSDCRNTLTDYRFLNARLGEYLGNVAVPPVTNLLKNLEKHRIPSKVAQPTRLGLAYGTGFRQVVAYSALLLVTLIGFFLLIYQTQKPSEQIIPTVTPIPTLIANTQPTSSPTAADISPVLDKPLIPFPSVAPLNVPVVPIPTSEIALINPKPSGPTATPAIALKATDTPMIAVTASPTETPAASAAPVSAPDKTVAAGWIAYIGKEDGEIYLTHSDGSTKMQLSLKSAESKVQWRQLVWSNNAKGLAAVGYQTNNHKYGIYQFRVDNPPIAQAAPDNYVGEGVAPIWSPGDSKMTFLAGPIRDSGNGVLDGQPAILDMKNRTTLILNNDYTGLTPQWFDDEKRVLVGQNRVVNLDGSEIGSFNIFDNLCAAASISPKGNKLVVLEYTGSGFRPVLYDLNQGITGMLKPTVTFKTIFTGNLGRGTDCGASRIAWTSDSSGFYFYMTEGGLPRTCWANPVSEQSQCLRNVINPGFSFDASAYADFNPQTGQIYTALFGDRPSNPRIIAESKVPPVWQPGL</sequence>
<keyword evidence="1" id="KW-0472">Membrane</keyword>